<name>A0A1H2LE56_9ACTO</name>
<dbReference type="PANTHER" id="PTHR43085:SF1">
    <property type="entry name" value="PSEUDOURIDINE KINASE-RELATED"/>
    <property type="match status" value="1"/>
</dbReference>
<dbReference type="InterPro" id="IPR050306">
    <property type="entry name" value="PfkB_Carbo_kinase"/>
</dbReference>
<evidence type="ECO:0000256" key="2">
    <source>
        <dbReference type="ARBA" id="ARBA00022679"/>
    </source>
</evidence>
<dbReference type="CDD" id="cd01167">
    <property type="entry name" value="bac_FRK"/>
    <property type="match status" value="1"/>
</dbReference>
<proteinExistence type="inferred from homology"/>
<evidence type="ECO:0000256" key="5">
    <source>
        <dbReference type="ARBA" id="ARBA00022840"/>
    </source>
</evidence>
<dbReference type="Gene3D" id="3.40.1190.20">
    <property type="match status" value="1"/>
</dbReference>
<evidence type="ECO:0000256" key="1">
    <source>
        <dbReference type="ARBA" id="ARBA00010688"/>
    </source>
</evidence>
<evidence type="ECO:0000313" key="8">
    <source>
        <dbReference type="EMBL" id="SDU79094.1"/>
    </source>
</evidence>
<dbReference type="PROSITE" id="PS00584">
    <property type="entry name" value="PFKB_KINASES_2"/>
    <property type="match status" value="1"/>
</dbReference>
<dbReference type="RefSeq" id="WP_157672885.1">
    <property type="nucleotide sequence ID" value="NZ_JABAPH010000036.1"/>
</dbReference>
<dbReference type="STRING" id="131112.SAMN04489737_0737"/>
<dbReference type="InterPro" id="IPR002173">
    <property type="entry name" value="Carboh/pur_kinase_PfkB_CS"/>
</dbReference>
<dbReference type="Proteomes" id="UP000214355">
    <property type="component" value="Chromosome I"/>
</dbReference>
<evidence type="ECO:0000313" key="9">
    <source>
        <dbReference type="Proteomes" id="UP000214355"/>
    </source>
</evidence>
<dbReference type="GO" id="GO:0016301">
    <property type="term" value="F:kinase activity"/>
    <property type="evidence" value="ECO:0007669"/>
    <property type="project" value="UniProtKB-KW"/>
</dbReference>
<evidence type="ECO:0000259" key="7">
    <source>
        <dbReference type="Pfam" id="PF00294"/>
    </source>
</evidence>
<feature type="region of interest" description="Disordered" evidence="6">
    <location>
        <begin position="291"/>
        <end position="315"/>
    </location>
</feature>
<dbReference type="GeneID" id="65344479"/>
<reference evidence="9" key="1">
    <citation type="submission" date="2016-10" db="EMBL/GenBank/DDBJ databases">
        <authorList>
            <person name="Varghese N."/>
            <person name="Submissions S."/>
        </authorList>
    </citation>
    <scope>NUCLEOTIDE SEQUENCE [LARGE SCALE GENOMIC DNA]</scope>
    <source>
        <strain evidence="9">DSM 10002</strain>
    </source>
</reference>
<keyword evidence="2" id="KW-0808">Transferase</keyword>
<protein>
    <submittedName>
        <fullName evidence="8">Fructokinase</fullName>
    </submittedName>
</protein>
<keyword evidence="4 8" id="KW-0418">Kinase</keyword>
<comment type="similarity">
    <text evidence="1">Belongs to the carbohydrate kinase PfkB family.</text>
</comment>
<dbReference type="SUPFAM" id="SSF53613">
    <property type="entry name" value="Ribokinase-like"/>
    <property type="match status" value="1"/>
</dbReference>
<dbReference type="OrthoDB" id="9795789at2"/>
<dbReference type="AlphaFoldDB" id="A0A1H2LE56"/>
<accession>A0A1H2LE56</accession>
<dbReference type="GO" id="GO:0005524">
    <property type="term" value="F:ATP binding"/>
    <property type="evidence" value="ECO:0007669"/>
    <property type="project" value="UniProtKB-KW"/>
</dbReference>
<evidence type="ECO:0000256" key="4">
    <source>
        <dbReference type="ARBA" id="ARBA00022777"/>
    </source>
</evidence>
<evidence type="ECO:0000256" key="6">
    <source>
        <dbReference type="SAM" id="MobiDB-lite"/>
    </source>
</evidence>
<keyword evidence="5" id="KW-0067">ATP-binding</keyword>
<keyword evidence="9" id="KW-1185">Reference proteome</keyword>
<dbReference type="PANTHER" id="PTHR43085">
    <property type="entry name" value="HEXOKINASE FAMILY MEMBER"/>
    <property type="match status" value="1"/>
</dbReference>
<organism evidence="8 9">
    <name type="scientific">Arcanobacterium phocae</name>
    <dbReference type="NCBI Taxonomy" id="131112"/>
    <lineage>
        <taxon>Bacteria</taxon>
        <taxon>Bacillati</taxon>
        <taxon>Actinomycetota</taxon>
        <taxon>Actinomycetes</taxon>
        <taxon>Actinomycetales</taxon>
        <taxon>Actinomycetaceae</taxon>
        <taxon>Arcanobacterium</taxon>
    </lineage>
</organism>
<dbReference type="InterPro" id="IPR029056">
    <property type="entry name" value="Ribokinase-like"/>
</dbReference>
<dbReference type="InterPro" id="IPR011611">
    <property type="entry name" value="PfkB_dom"/>
</dbReference>
<keyword evidence="3" id="KW-0547">Nucleotide-binding</keyword>
<feature type="domain" description="Carbohydrate kinase PfkB" evidence="7">
    <location>
        <begin position="12"/>
        <end position="297"/>
    </location>
</feature>
<evidence type="ECO:0000256" key="3">
    <source>
        <dbReference type="ARBA" id="ARBA00022741"/>
    </source>
</evidence>
<dbReference type="Pfam" id="PF00294">
    <property type="entry name" value="PfkB"/>
    <property type="match status" value="1"/>
</dbReference>
<gene>
    <name evidence="8" type="ORF">SAMN04489737_0737</name>
</gene>
<sequence length="315" mass="33406">MSFMVIGESLLDDVQRDHTHTTHPGGSPLNVALGLARLERSVTLVTRIGNDDAGTDIAHFLTAAGVKLYPGSVDNRPTSVAYAQLDEFGNASYTFDLLSDYPMPRCDADVTKPRLVHIGSIGAHQEPGATTLRKWLECLDGHSTVSYDPNVRMALMGPREKLVAEVDELMPYIDVVKASIEDMKEILGPTTPEQSAEFFLERGAQLVVITRGAEGLNLATPEADIHVPAVNVGVVDTVGAGDALMAALIDGLARMSVLGDEDGEALRSISRQGLASLGAYAAAAAGITVGQPGSHLPSREELAKSTELYSPDNGF</sequence>
<dbReference type="EMBL" id="LT629804">
    <property type="protein sequence ID" value="SDU79094.1"/>
    <property type="molecule type" value="Genomic_DNA"/>
</dbReference>